<dbReference type="Pfam" id="PF04113">
    <property type="entry name" value="Gpi16"/>
    <property type="match status" value="1"/>
</dbReference>
<evidence type="ECO:0000313" key="1">
    <source>
        <dbReference type="EMBL" id="MES1921634.1"/>
    </source>
</evidence>
<reference evidence="1 2" key="1">
    <citation type="journal article" date="2024" name="BMC Biol.">
        <title>Comparative genomics of Ascetosporea gives new insight into the evolutionary basis for animal parasitism in Rhizaria.</title>
        <authorList>
            <person name="Hiltunen Thoren M."/>
            <person name="Onut-Brannstrom I."/>
            <person name="Alfjorden A."/>
            <person name="Peckova H."/>
            <person name="Swords F."/>
            <person name="Hooper C."/>
            <person name="Holzer A.S."/>
            <person name="Bass D."/>
            <person name="Burki F."/>
        </authorList>
    </citation>
    <scope>NUCLEOTIDE SEQUENCE [LARGE SCALE GENOMIC DNA]</scope>
    <source>
        <strain evidence="1">20-A016</strain>
    </source>
</reference>
<dbReference type="Proteomes" id="UP001439008">
    <property type="component" value="Unassembled WGS sequence"/>
</dbReference>
<accession>A0ABV2APP5</accession>
<dbReference type="EMBL" id="JBDODL010001573">
    <property type="protein sequence ID" value="MES1921634.1"/>
    <property type="molecule type" value="Genomic_DNA"/>
</dbReference>
<keyword evidence="2" id="KW-1185">Reference proteome</keyword>
<evidence type="ECO:0000313" key="2">
    <source>
        <dbReference type="Proteomes" id="UP001439008"/>
    </source>
</evidence>
<name>A0ABV2APP5_9EUKA</name>
<dbReference type="InterPro" id="IPR007245">
    <property type="entry name" value="PIG-T"/>
</dbReference>
<dbReference type="PANTHER" id="PTHR12959:SF11">
    <property type="entry name" value="GPI TRANSAMIDASE COMPONENT PIG-T"/>
    <property type="match status" value="1"/>
</dbReference>
<comment type="caution">
    <text evidence="1">The sequence shown here is derived from an EMBL/GenBank/DDBJ whole genome shotgun (WGS) entry which is preliminary data.</text>
</comment>
<sequence length="289" mass="33557">MIILFAPFFFFPHFSKQNFDNPFTADYFDEKVVVRPLSDGRVITHFDFFISSDLKNGQIGNFLFPKSIRQIIEKTDVRHLELSFAQGSWDGYFGEEFAPSQNGLELEADFEDGEEVEKRWKELLDAFSGNFCGSFKDSHIKKFRTFTPINEKFKRVEIVPNEPFCVENLSAFLDLLPCRAHAGMASLLNQVSSFDSDYISAKLIADKNCSESGCNLKMEILITIAKFFKKKIGKSNLFKMSDLFDRNYKNCVLSKNRKIVFEALSSVDFFEFFEDDNVFFDFFLIWFIC</sequence>
<dbReference type="PANTHER" id="PTHR12959">
    <property type="entry name" value="GPI TRANSAMIDASE COMPONENT PIG-T-RELATED"/>
    <property type="match status" value="1"/>
</dbReference>
<protein>
    <submittedName>
        <fullName evidence="1">Subunit of the glycosylphosphatidylinositol transamidase complex-like protein</fullName>
    </submittedName>
</protein>
<organism evidence="1 2">
    <name type="scientific">Bonamia ostreae</name>
    <dbReference type="NCBI Taxonomy" id="126728"/>
    <lineage>
        <taxon>Eukaryota</taxon>
        <taxon>Sar</taxon>
        <taxon>Rhizaria</taxon>
        <taxon>Endomyxa</taxon>
        <taxon>Ascetosporea</taxon>
        <taxon>Haplosporida</taxon>
        <taxon>Bonamia</taxon>
    </lineage>
</organism>
<proteinExistence type="predicted"/>
<gene>
    <name evidence="1" type="primary">GPI16_1</name>
    <name evidence="1" type="ORF">MHBO_003162</name>
</gene>